<feature type="region of interest" description="Disordered" evidence="7">
    <location>
        <begin position="94"/>
        <end position="119"/>
    </location>
</feature>
<evidence type="ECO:0000256" key="4">
    <source>
        <dbReference type="ARBA" id="ARBA00023128"/>
    </source>
</evidence>
<comment type="function">
    <text evidence="6">Plays an essential role in the assembly of succinate dehydrogenase (SDH), an enzyme complex (also referred to as respiratory complex II) that is a component of both the tricarboxylic acid (TCA) cycle and the mitochondrial electron transport chain, and which couples the oxidation of succinate to fumarate with the reduction of ubiquinone (coenzyme Q) to ubiquinol. Promotes maturation of the iron-sulfur protein subunit of the SDH catalytic dimer, protecting it from the deleterious effects of oxidants. May act together with SDHAF1.</text>
</comment>
<dbReference type="PANTHER" id="PTHR13137">
    <property type="entry name" value="DC11 ACN9 HOMOLOG"/>
    <property type="match status" value="1"/>
</dbReference>
<keyword evidence="5 6" id="KW-0143">Chaperone</keyword>
<dbReference type="GO" id="GO:0005758">
    <property type="term" value="C:mitochondrial intermembrane space"/>
    <property type="evidence" value="ECO:0007669"/>
    <property type="project" value="TreeGrafter"/>
</dbReference>
<comment type="subunit">
    <text evidence="6">Interacts with the iron-sulfur protein subunit within the SDH catalytic dimer.</text>
</comment>
<dbReference type="CDD" id="cd20270">
    <property type="entry name" value="Complex1_LYR_SDHAF3_LYRM10"/>
    <property type="match status" value="1"/>
</dbReference>
<evidence type="ECO:0000256" key="7">
    <source>
        <dbReference type="SAM" id="MobiDB-lite"/>
    </source>
</evidence>
<sequence length="119" mass="13510">MTDALHLYRGILRAHRLLPRELRFVGDQYVRSEFRSHRAVTERRFLDPFFAQWTSYLALLREQTRAGTGAGVGRHLDPALVDRLDDDKAEQLLELHRASHGADDSSGGSAVPPPPPRRK</sequence>
<evidence type="ECO:0000313" key="9">
    <source>
        <dbReference type="Proteomes" id="UP001140217"/>
    </source>
</evidence>
<keyword evidence="9" id="KW-1185">Reference proteome</keyword>
<organism evidence="8 9">
    <name type="scientific">Coemansia javaensis</name>
    <dbReference type="NCBI Taxonomy" id="2761396"/>
    <lineage>
        <taxon>Eukaryota</taxon>
        <taxon>Fungi</taxon>
        <taxon>Fungi incertae sedis</taxon>
        <taxon>Zoopagomycota</taxon>
        <taxon>Kickxellomycotina</taxon>
        <taxon>Kickxellomycetes</taxon>
        <taxon>Kickxellales</taxon>
        <taxon>Kickxellaceae</taxon>
        <taxon>Coemansia</taxon>
    </lineage>
</organism>
<evidence type="ECO:0000256" key="1">
    <source>
        <dbReference type="ARBA" id="ARBA00004305"/>
    </source>
</evidence>
<evidence type="ECO:0000256" key="2">
    <source>
        <dbReference type="ARBA" id="ARBA00006020"/>
    </source>
</evidence>
<dbReference type="AlphaFoldDB" id="A0A9W8LFK2"/>
<comment type="subcellular location">
    <subcellularLocation>
        <location evidence="1 6">Mitochondrion matrix</location>
    </subcellularLocation>
</comment>
<evidence type="ECO:0000256" key="6">
    <source>
        <dbReference type="RuleBase" id="RU368039"/>
    </source>
</evidence>
<protein>
    <recommendedName>
        <fullName evidence="6">Succinate dehydrogenase assembly factor 3</fullName>
        <shortName evidence="6">SDH assembly factor 3</shortName>
        <shortName evidence="6">SDHAF3</shortName>
    </recommendedName>
</protein>
<keyword evidence="3" id="KW-0809">Transit peptide</keyword>
<proteinExistence type="inferred from homology"/>
<dbReference type="PANTHER" id="PTHR13137:SF6">
    <property type="entry name" value="SUCCINATE DEHYDROGENASE ASSEMBLY FACTOR 3, MITOCHONDRIAL"/>
    <property type="match status" value="1"/>
</dbReference>
<gene>
    <name evidence="8" type="ORF">H4R18_005305</name>
</gene>
<dbReference type="GO" id="GO:0005759">
    <property type="term" value="C:mitochondrial matrix"/>
    <property type="evidence" value="ECO:0007669"/>
    <property type="project" value="UniProtKB-SubCell"/>
</dbReference>
<keyword evidence="4 6" id="KW-0496">Mitochondrion</keyword>
<dbReference type="Pfam" id="PF13233">
    <property type="entry name" value="Complex1_LYR_2"/>
    <property type="match status" value="1"/>
</dbReference>
<dbReference type="EMBL" id="JANBUL010000310">
    <property type="protein sequence ID" value="KAJ2777131.1"/>
    <property type="molecule type" value="Genomic_DNA"/>
</dbReference>
<feature type="compositionally biased region" description="Basic and acidic residues" evidence="7">
    <location>
        <begin position="94"/>
        <end position="103"/>
    </location>
</feature>
<evidence type="ECO:0000313" key="8">
    <source>
        <dbReference type="EMBL" id="KAJ2777131.1"/>
    </source>
</evidence>
<reference evidence="8" key="1">
    <citation type="submission" date="2022-07" db="EMBL/GenBank/DDBJ databases">
        <title>Phylogenomic reconstructions and comparative analyses of Kickxellomycotina fungi.</title>
        <authorList>
            <person name="Reynolds N.K."/>
            <person name="Stajich J.E."/>
            <person name="Barry K."/>
            <person name="Grigoriev I.V."/>
            <person name="Crous P."/>
            <person name="Smith M.E."/>
        </authorList>
    </citation>
    <scope>NUCLEOTIDE SEQUENCE</scope>
    <source>
        <strain evidence="8">NBRC 105414</strain>
    </source>
</reference>
<comment type="caution">
    <text evidence="8">The sequence shown here is derived from an EMBL/GenBank/DDBJ whole genome shotgun (WGS) entry which is preliminary data.</text>
</comment>
<evidence type="ECO:0000256" key="3">
    <source>
        <dbReference type="ARBA" id="ARBA00022946"/>
    </source>
</evidence>
<dbReference type="InterPro" id="IPR008381">
    <property type="entry name" value="SDHAF3/Sdh7"/>
</dbReference>
<comment type="similarity">
    <text evidence="2 6">Belongs to the complex I LYR family. SDHAF3 subfamily.</text>
</comment>
<dbReference type="Proteomes" id="UP001140217">
    <property type="component" value="Unassembled WGS sequence"/>
</dbReference>
<evidence type="ECO:0000256" key="5">
    <source>
        <dbReference type="ARBA" id="ARBA00023186"/>
    </source>
</evidence>
<dbReference type="GO" id="GO:0006105">
    <property type="term" value="P:succinate metabolic process"/>
    <property type="evidence" value="ECO:0007669"/>
    <property type="project" value="TreeGrafter"/>
</dbReference>
<name>A0A9W8LFK2_9FUNG</name>
<dbReference type="GO" id="GO:0034553">
    <property type="term" value="P:mitochondrial respiratory chain complex II assembly"/>
    <property type="evidence" value="ECO:0007669"/>
    <property type="project" value="UniProtKB-UniRule"/>
</dbReference>
<accession>A0A9W8LFK2</accession>
<dbReference type="OrthoDB" id="278329at2759"/>